<sequence length="190" mass="20332">MFRGPSDWPFGSPATAPGHSQDRTVAGCPGGEESEHEGPPWRPAVNAGFPEALADAEFLSLTTFRRDGTPVATAVWAAPDGDRLVVWTPAASGKVRRLRHTARVTLVPCDRRGVVDAGAGEPVEGLARLLPPAELGPVRRAMTAKYGWKFREFAALLRFVGLTRLHRLIRSGGLRRAAGGPVGVEIRPAD</sequence>
<dbReference type="Pfam" id="PF01243">
    <property type="entry name" value="PNPOx_N"/>
    <property type="match status" value="1"/>
</dbReference>
<name>A0A263D6E1_9PSEU</name>
<dbReference type="Proteomes" id="UP000242444">
    <property type="component" value="Unassembled WGS sequence"/>
</dbReference>
<comment type="caution">
    <text evidence="4">The sequence shown here is derived from an EMBL/GenBank/DDBJ whole genome shotgun (WGS) entry which is preliminary data.</text>
</comment>
<evidence type="ECO:0000313" key="5">
    <source>
        <dbReference type="Proteomes" id="UP000242444"/>
    </source>
</evidence>
<dbReference type="PANTHER" id="PTHR35176:SF11">
    <property type="entry name" value="PYRIDOXAMINE 5'-PHOSPHATE OXIDASE FAMILY PROTEIN"/>
    <property type="match status" value="1"/>
</dbReference>
<dbReference type="GO" id="GO:0016627">
    <property type="term" value="F:oxidoreductase activity, acting on the CH-CH group of donors"/>
    <property type="evidence" value="ECO:0007669"/>
    <property type="project" value="TreeGrafter"/>
</dbReference>
<proteinExistence type="predicted"/>
<organism evidence="4 5">
    <name type="scientific">Amycolatopsis antarctica</name>
    <dbReference type="NCBI Taxonomy" id="1854586"/>
    <lineage>
        <taxon>Bacteria</taxon>
        <taxon>Bacillati</taxon>
        <taxon>Actinomycetota</taxon>
        <taxon>Actinomycetes</taxon>
        <taxon>Pseudonocardiales</taxon>
        <taxon>Pseudonocardiaceae</taxon>
        <taxon>Amycolatopsis</taxon>
    </lineage>
</organism>
<evidence type="ECO:0000256" key="2">
    <source>
        <dbReference type="SAM" id="MobiDB-lite"/>
    </source>
</evidence>
<dbReference type="InterPro" id="IPR052019">
    <property type="entry name" value="F420H2_bilvrd_red/Heme_oxyg"/>
</dbReference>
<feature type="domain" description="Pyridoxamine 5'-phosphate oxidase N-terminal" evidence="3">
    <location>
        <begin position="51"/>
        <end position="147"/>
    </location>
</feature>
<dbReference type="InterPro" id="IPR019965">
    <property type="entry name" value="PPOX_F420-dep_Rv2061_put"/>
</dbReference>
<dbReference type="NCBIfam" id="TIGR03666">
    <property type="entry name" value="Rv2061_F420"/>
    <property type="match status" value="1"/>
</dbReference>
<gene>
    <name evidence="4" type="ORF">CFN78_06525</name>
</gene>
<keyword evidence="5" id="KW-1185">Reference proteome</keyword>
<dbReference type="Gene3D" id="2.30.110.10">
    <property type="entry name" value="Electron Transport, Fmn-binding Protein, Chain A"/>
    <property type="match status" value="1"/>
</dbReference>
<dbReference type="InterPro" id="IPR012349">
    <property type="entry name" value="Split_barrel_FMN-bd"/>
</dbReference>
<feature type="region of interest" description="Disordered" evidence="2">
    <location>
        <begin position="1"/>
        <end position="46"/>
    </location>
</feature>
<dbReference type="EMBL" id="NKYE01000003">
    <property type="protein sequence ID" value="OZM73941.1"/>
    <property type="molecule type" value="Genomic_DNA"/>
</dbReference>
<evidence type="ECO:0000313" key="4">
    <source>
        <dbReference type="EMBL" id="OZM73941.1"/>
    </source>
</evidence>
<protein>
    <recommendedName>
        <fullName evidence="3">Pyridoxamine 5'-phosphate oxidase N-terminal domain-containing protein</fullName>
    </recommendedName>
</protein>
<dbReference type="InterPro" id="IPR011576">
    <property type="entry name" value="Pyridox_Oxase_N"/>
</dbReference>
<dbReference type="PANTHER" id="PTHR35176">
    <property type="entry name" value="HEME OXYGENASE HI_0854-RELATED"/>
    <property type="match status" value="1"/>
</dbReference>
<evidence type="ECO:0000256" key="1">
    <source>
        <dbReference type="ARBA" id="ARBA00023002"/>
    </source>
</evidence>
<dbReference type="SUPFAM" id="SSF50475">
    <property type="entry name" value="FMN-binding split barrel"/>
    <property type="match status" value="1"/>
</dbReference>
<evidence type="ECO:0000259" key="3">
    <source>
        <dbReference type="Pfam" id="PF01243"/>
    </source>
</evidence>
<accession>A0A263D6E1</accession>
<dbReference type="AlphaFoldDB" id="A0A263D6E1"/>
<dbReference type="GO" id="GO:0070967">
    <property type="term" value="F:coenzyme F420 binding"/>
    <property type="evidence" value="ECO:0007669"/>
    <property type="project" value="TreeGrafter"/>
</dbReference>
<dbReference type="GO" id="GO:0005829">
    <property type="term" value="C:cytosol"/>
    <property type="evidence" value="ECO:0007669"/>
    <property type="project" value="TreeGrafter"/>
</dbReference>
<dbReference type="OrthoDB" id="5738083at2"/>
<dbReference type="InParanoid" id="A0A263D6E1"/>
<reference evidence="4 5" key="1">
    <citation type="submission" date="2017-07" db="EMBL/GenBank/DDBJ databases">
        <title>Amycolatopsis antarcticus sp. nov., isolated from the surface of an Antarcticus brown macroalga.</title>
        <authorList>
            <person name="Wang J."/>
            <person name="Leiva S."/>
            <person name="Huang J."/>
            <person name="Huang Y."/>
        </authorList>
    </citation>
    <scope>NUCLEOTIDE SEQUENCE [LARGE SCALE GENOMIC DNA]</scope>
    <source>
        <strain evidence="4 5">AU-G6</strain>
    </source>
</reference>
<keyword evidence="1" id="KW-0560">Oxidoreductase</keyword>